<dbReference type="AlphaFoldDB" id="A0AAD6IUH4"/>
<dbReference type="Proteomes" id="UP001221413">
    <property type="component" value="Unassembled WGS sequence"/>
</dbReference>
<organism evidence="2 3">
    <name type="scientific">Drechslerella dactyloides</name>
    <name type="common">Nematode-trapping fungus</name>
    <name type="synonym">Arthrobotrys dactyloides</name>
    <dbReference type="NCBI Taxonomy" id="74499"/>
    <lineage>
        <taxon>Eukaryota</taxon>
        <taxon>Fungi</taxon>
        <taxon>Dikarya</taxon>
        <taxon>Ascomycota</taxon>
        <taxon>Pezizomycotina</taxon>
        <taxon>Orbiliomycetes</taxon>
        <taxon>Orbiliales</taxon>
        <taxon>Orbiliaceae</taxon>
        <taxon>Drechslerella</taxon>
    </lineage>
</organism>
<comment type="caution">
    <text evidence="2">The sequence shown here is derived from an EMBL/GenBank/DDBJ whole genome shotgun (WGS) entry which is preliminary data.</text>
</comment>
<evidence type="ECO:0000256" key="1">
    <source>
        <dbReference type="SAM" id="MobiDB-lite"/>
    </source>
</evidence>
<gene>
    <name evidence="2" type="ORF">Dda_7669</name>
</gene>
<evidence type="ECO:0000313" key="3">
    <source>
        <dbReference type="Proteomes" id="UP001221413"/>
    </source>
</evidence>
<reference evidence="2" key="1">
    <citation type="submission" date="2023-01" db="EMBL/GenBank/DDBJ databases">
        <title>The chitinases involved in constricting ring structure development in the nematode-trapping fungus Drechslerella dactyloides.</title>
        <authorList>
            <person name="Wang R."/>
            <person name="Zhang L."/>
            <person name="Tang P."/>
            <person name="Li S."/>
            <person name="Liang L."/>
        </authorList>
    </citation>
    <scope>NUCLEOTIDE SEQUENCE</scope>
    <source>
        <strain evidence="2">YMF1.00031</strain>
    </source>
</reference>
<accession>A0AAD6IUH4</accession>
<proteinExistence type="predicted"/>
<dbReference type="EMBL" id="JAQGDS010000010">
    <property type="protein sequence ID" value="KAJ6257880.1"/>
    <property type="molecule type" value="Genomic_DNA"/>
</dbReference>
<protein>
    <submittedName>
        <fullName evidence="2">Uncharacterized protein</fullName>
    </submittedName>
</protein>
<name>A0AAD6IUH4_DREDA</name>
<sequence length="359" mass="40122">MFRMTLICDEPGSVLVDGNRKSFPVKNPKPPPPTSTGTDTDGDTGKRKTPLAIVTLQSRNVRVWVERPANGRVSPKTHLLHYLKSTAFSAMRTTMKILPFKHLRVSEAYIEATSGANYRVAVRIAPHWQNLGIQLIIDDVERGNYICFNQLRTFEARITGRQSELKAMRGFCFTVQRIEDTGGTYYFDEKANQSSGYISGNVVNGDIPPIRFTVGPGSVRTIRVNVYRVGKVAQGGSRPDEACGDWAPCEVVDDIDTMKIPAEVESITTLGGAFTRCVAAKPLYAEFLDRYPFETFILKYKPPENTAKENPRVVKRTGLNKLVHNFQSCFRPEPSERVYQPPKGYKGKLIKGEKITVVA</sequence>
<evidence type="ECO:0000313" key="2">
    <source>
        <dbReference type="EMBL" id="KAJ6257880.1"/>
    </source>
</evidence>
<keyword evidence="3" id="KW-1185">Reference proteome</keyword>
<feature type="region of interest" description="Disordered" evidence="1">
    <location>
        <begin position="18"/>
        <end position="47"/>
    </location>
</feature>